<dbReference type="InterPro" id="IPR040756">
    <property type="entry name" value="Peptidase_M61_N"/>
</dbReference>
<evidence type="ECO:0000313" key="4">
    <source>
        <dbReference type="Proteomes" id="UP001416393"/>
    </source>
</evidence>
<dbReference type="Proteomes" id="UP001416393">
    <property type="component" value="Unassembled WGS sequence"/>
</dbReference>
<feature type="domain" description="Peptidase M61 catalytic" evidence="1">
    <location>
        <begin position="280"/>
        <end position="396"/>
    </location>
</feature>
<dbReference type="Pfam" id="PF17899">
    <property type="entry name" value="Peptidase_M61_N"/>
    <property type="match status" value="1"/>
</dbReference>
<keyword evidence="4" id="KW-1185">Reference proteome</keyword>
<protein>
    <recommendedName>
        <fullName evidence="5">Metalloprotease with PDZ domain</fullName>
    </recommendedName>
</protein>
<name>A0ABV0ABJ0_9FLAO</name>
<evidence type="ECO:0008006" key="5">
    <source>
        <dbReference type="Google" id="ProtNLM"/>
    </source>
</evidence>
<evidence type="ECO:0000313" key="3">
    <source>
        <dbReference type="EMBL" id="MEN3324471.1"/>
    </source>
</evidence>
<dbReference type="Gene3D" id="2.60.40.3650">
    <property type="match status" value="1"/>
</dbReference>
<dbReference type="InterPro" id="IPR007963">
    <property type="entry name" value="Peptidase_M61_catalytic"/>
</dbReference>
<evidence type="ECO:0000259" key="2">
    <source>
        <dbReference type="Pfam" id="PF17899"/>
    </source>
</evidence>
<dbReference type="RefSeq" id="WP_346242271.1">
    <property type="nucleotide sequence ID" value="NZ_JAZHYP010000005.1"/>
</dbReference>
<accession>A0ABV0ABJ0</accession>
<dbReference type="Gene3D" id="1.10.390.10">
    <property type="entry name" value="Neutral Protease Domain 2"/>
    <property type="match status" value="1"/>
</dbReference>
<evidence type="ECO:0000259" key="1">
    <source>
        <dbReference type="Pfam" id="PF05299"/>
    </source>
</evidence>
<dbReference type="InterPro" id="IPR027268">
    <property type="entry name" value="Peptidase_M4/M1_CTD_sf"/>
</dbReference>
<dbReference type="InterPro" id="IPR024191">
    <property type="entry name" value="Peptidase_M61"/>
</dbReference>
<proteinExistence type="predicted"/>
<dbReference type="Pfam" id="PF05299">
    <property type="entry name" value="Peptidase_M61"/>
    <property type="match status" value="1"/>
</dbReference>
<sequence>MKKNIILVFVLVVTSFYTTCFSQIKFNYSAYFTEPEKHYIEVELNIENSKVGETDFILPVWTPGYYEILDSPKNIVDFNVKNSNNEAISWYKKLKNHWVVKNQYDKNFTITYRYFANQKSVAESNVDGEKAFIMPNNVFMHVKHNLQEPVTLKITPYKSWKTISTGLTEKDSGIFYANNFDMLYDSPIYIGSPYTFAFNHEGKQFSVSIAKPDGLIEEQLTNDLKRIISATTSLMQHVPYTNYSFIMMEAGGGGLEHWNSQAVFTGGSFNFEDKSDYIDFLNFITHEYFHLYNVKAIRPIELGPFDYSKENYTNMLWVSEGLTVYYEYIIMMRAGLLEKFAAFDYLSSSIKRYENIEGKNHMSLARSSFDIWLNFFNHNSNASETTISYYNKGPIIGFLLDLKIRNSTKNEKSLDDVMRFLYNEYYLKQNRGFKEEEFWKVCETIAENTMEGIKEYVYTTNEIDYQKFLNYAGLEIDLSPIKGEQNNVLIKRVFNISEKKQASKIQMKIRNDIFLVNKS</sequence>
<dbReference type="EMBL" id="JAZHYP010000005">
    <property type="protein sequence ID" value="MEN3324471.1"/>
    <property type="molecule type" value="Genomic_DNA"/>
</dbReference>
<organism evidence="3 4">
    <name type="scientific">Mariniflexile soesokkakense</name>
    <dbReference type="NCBI Taxonomy" id="1343160"/>
    <lineage>
        <taxon>Bacteria</taxon>
        <taxon>Pseudomonadati</taxon>
        <taxon>Bacteroidota</taxon>
        <taxon>Flavobacteriia</taxon>
        <taxon>Flavobacteriales</taxon>
        <taxon>Flavobacteriaceae</taxon>
        <taxon>Mariniflexile</taxon>
    </lineage>
</organism>
<reference evidence="3 4" key="1">
    <citation type="submission" date="2024-01" db="EMBL/GenBank/DDBJ databases">
        <title>Mariniflexile litorale sp. nov., isolated from the shallow sediments of the Sea of Japan.</title>
        <authorList>
            <person name="Romanenko L."/>
            <person name="Bystritskaya E."/>
            <person name="Isaeva M."/>
        </authorList>
    </citation>
    <scope>NUCLEOTIDE SEQUENCE [LARGE SCALE GENOMIC DNA]</scope>
    <source>
        <strain evidence="3 4">KCTC 32427</strain>
    </source>
</reference>
<gene>
    <name evidence="3" type="ORF">VP395_12090</name>
</gene>
<feature type="domain" description="Peptidase M61 N-terminal" evidence="2">
    <location>
        <begin position="28"/>
        <end position="191"/>
    </location>
</feature>
<dbReference type="SUPFAM" id="SSF55486">
    <property type="entry name" value="Metalloproteases ('zincins'), catalytic domain"/>
    <property type="match status" value="1"/>
</dbReference>
<dbReference type="PIRSF" id="PIRSF016493">
    <property type="entry name" value="Glycyl_aminpptds"/>
    <property type="match status" value="1"/>
</dbReference>
<comment type="caution">
    <text evidence="3">The sequence shown here is derived from an EMBL/GenBank/DDBJ whole genome shotgun (WGS) entry which is preliminary data.</text>
</comment>